<keyword evidence="2" id="KW-1185">Reference proteome</keyword>
<sequence>MNLYDQLRTLQVMDNAFTEWTDYRKDLTDYIITHTLSNQSLAIWGAGRCNDLDLERLSSHFQSITLLDQDENAMQAAIYRYNLGDSKNIHTRVIDFVGITDEDYRQYAAYLVDEVREKGIHIKCNCLVEVVLEVLEHLYRKTIYHAIPIEKNSFDYAIVIGVHSQLISMLEWIWSIILQTIQQEEYEVRHAIAMMNDGVVEKFNQTVLNATRKNVIMGYELGRLDRAGVVQGAHQAMEDIKKRACKEEIEITNTVILEWPFNLKEGIAYKVKLQKIYPFCYTKSRNP</sequence>
<name>A0A926EKV9_9FIRM</name>
<protein>
    <submittedName>
        <fullName evidence="1">Uncharacterized protein</fullName>
    </submittedName>
</protein>
<evidence type="ECO:0000313" key="1">
    <source>
        <dbReference type="EMBL" id="MBC8580197.1"/>
    </source>
</evidence>
<dbReference type="RefSeq" id="WP_249333065.1">
    <property type="nucleotide sequence ID" value="NZ_JACRSY010000017.1"/>
</dbReference>
<gene>
    <name evidence="1" type="ORF">H8718_11745</name>
</gene>
<organism evidence="1 2">
    <name type="scientific">Zhenhengia yiwuensis</name>
    <dbReference type="NCBI Taxonomy" id="2763666"/>
    <lineage>
        <taxon>Bacteria</taxon>
        <taxon>Bacillati</taxon>
        <taxon>Bacillota</taxon>
        <taxon>Clostridia</taxon>
        <taxon>Lachnospirales</taxon>
        <taxon>Lachnospiraceae</taxon>
        <taxon>Zhenhengia</taxon>
    </lineage>
</organism>
<accession>A0A926EKV9</accession>
<dbReference type="EMBL" id="JACRSY010000017">
    <property type="protein sequence ID" value="MBC8580197.1"/>
    <property type="molecule type" value="Genomic_DNA"/>
</dbReference>
<reference evidence="1" key="1">
    <citation type="submission" date="2020-08" db="EMBL/GenBank/DDBJ databases">
        <title>Genome public.</title>
        <authorList>
            <person name="Liu C."/>
            <person name="Sun Q."/>
        </authorList>
    </citation>
    <scope>NUCLEOTIDE SEQUENCE</scope>
    <source>
        <strain evidence="1">NSJ-12</strain>
    </source>
</reference>
<evidence type="ECO:0000313" key="2">
    <source>
        <dbReference type="Proteomes" id="UP000655830"/>
    </source>
</evidence>
<dbReference type="AlphaFoldDB" id="A0A926EKV9"/>
<proteinExistence type="predicted"/>
<comment type="caution">
    <text evidence="1">The sequence shown here is derived from an EMBL/GenBank/DDBJ whole genome shotgun (WGS) entry which is preliminary data.</text>
</comment>
<dbReference type="Proteomes" id="UP000655830">
    <property type="component" value="Unassembled WGS sequence"/>
</dbReference>